<accession>A0A7Z7B103</accession>
<gene>
    <name evidence="2" type="ORF">SAMN04488589_2618</name>
</gene>
<comment type="caution">
    <text evidence="2">The sequence shown here is derived from an EMBL/GenBank/DDBJ whole genome shotgun (WGS) entry which is preliminary data.</text>
</comment>
<organism evidence="2 3">
    <name type="scientific">Methanolobus vulcani</name>
    <dbReference type="NCBI Taxonomy" id="38026"/>
    <lineage>
        <taxon>Archaea</taxon>
        <taxon>Methanobacteriati</taxon>
        <taxon>Methanobacteriota</taxon>
        <taxon>Stenosarchaea group</taxon>
        <taxon>Methanomicrobia</taxon>
        <taxon>Methanosarcinales</taxon>
        <taxon>Methanosarcinaceae</taxon>
        <taxon>Methanolobus</taxon>
    </lineage>
</organism>
<reference evidence="2 3" key="1">
    <citation type="submission" date="2016-10" db="EMBL/GenBank/DDBJ databases">
        <authorList>
            <person name="Varghese N."/>
            <person name="Submissions S."/>
        </authorList>
    </citation>
    <scope>NUCLEOTIDE SEQUENCE [LARGE SCALE GENOMIC DNA]</scope>
    <source>
        <strain evidence="2 3">PL 12/M</strain>
    </source>
</reference>
<feature type="transmembrane region" description="Helical" evidence="1">
    <location>
        <begin position="15"/>
        <end position="34"/>
    </location>
</feature>
<keyword evidence="3" id="KW-1185">Reference proteome</keyword>
<name>A0A7Z7B103_9EURY</name>
<dbReference type="Pfam" id="PF23960">
    <property type="entry name" value="DUF7289"/>
    <property type="match status" value="1"/>
</dbReference>
<dbReference type="Proteomes" id="UP000199259">
    <property type="component" value="Unassembled WGS sequence"/>
</dbReference>
<keyword evidence="1" id="KW-0472">Membrane</keyword>
<dbReference type="EMBL" id="FNCA01000011">
    <property type="protein sequence ID" value="SDG29423.1"/>
    <property type="molecule type" value="Genomic_DNA"/>
</dbReference>
<evidence type="ECO:0000256" key="1">
    <source>
        <dbReference type="SAM" id="Phobius"/>
    </source>
</evidence>
<keyword evidence="1" id="KW-0812">Transmembrane</keyword>
<evidence type="ECO:0000313" key="2">
    <source>
        <dbReference type="EMBL" id="SDG29423.1"/>
    </source>
</evidence>
<evidence type="ECO:0000313" key="3">
    <source>
        <dbReference type="Proteomes" id="UP000199259"/>
    </source>
</evidence>
<proteinExistence type="predicted"/>
<dbReference type="AlphaFoldDB" id="A0A7Z7B103"/>
<sequence length="244" mass="26843">MTREDRRNAAVSETLGYILLFAIVTLSMGVIYAIGYPALQTNMDANVFESAEQNFIVLQSNIERVAFDQTPVKMLKFKLQSSSISVSNHSSISVAYDGNPMEKYPTGEIVFSRDDKMISYEMGGVFKKYPHDATVMVSEPPIYVTSLEGTTVTNIGIVSLSGYSQMSGKGIATINLRHNSSSMNMTSSIANVSVLINSTHAYKWEDYLDDMGFTVDNVTSSSVNAHINNTMLIMSEHVVDVDIT</sequence>
<keyword evidence="1" id="KW-1133">Transmembrane helix</keyword>
<dbReference type="RefSeq" id="WP_091710891.1">
    <property type="nucleotide sequence ID" value="NZ_FNCA01000011.1"/>
</dbReference>
<protein>
    <submittedName>
        <fullName evidence="2">Uncharacterized protein</fullName>
    </submittedName>
</protein>
<dbReference type="OrthoDB" id="118051at2157"/>
<dbReference type="InterPro" id="IPR055713">
    <property type="entry name" value="DUF7289"/>
</dbReference>